<dbReference type="FunFam" id="1.10.10.10:FF:000014">
    <property type="entry name" value="Cullin 1"/>
    <property type="match status" value="1"/>
</dbReference>
<dbReference type="Gene3D" id="1.10.10.10">
    <property type="entry name" value="Winged helix-like DNA-binding domain superfamily/Winged helix DNA-binding domain"/>
    <property type="match status" value="1"/>
</dbReference>
<accession>A0A3Q7EFP8</accession>
<dbReference type="Gramene" id="Solyc01g067140.2.1">
    <property type="protein sequence ID" value="Solyc01g067140.2.1"/>
    <property type="gene ID" value="Solyc01g067140.2"/>
</dbReference>
<keyword evidence="2" id="KW-0832">Ubl conjugation</keyword>
<dbReference type="Pfam" id="PF00888">
    <property type="entry name" value="Cullin"/>
    <property type="match status" value="1"/>
</dbReference>
<dbReference type="GO" id="GO:0031625">
    <property type="term" value="F:ubiquitin protein ligase binding"/>
    <property type="evidence" value="ECO:0000318"/>
    <property type="project" value="GO_Central"/>
</dbReference>
<dbReference type="InParanoid" id="A0A3Q7EFP8"/>
<dbReference type="InterPro" id="IPR036390">
    <property type="entry name" value="WH_DNA-bd_sf"/>
</dbReference>
<dbReference type="InterPro" id="IPR059120">
    <property type="entry name" value="Cullin-like_AB"/>
</dbReference>
<dbReference type="Gene3D" id="1.20.1310.10">
    <property type="entry name" value="Cullin Repeats"/>
    <property type="match status" value="1"/>
</dbReference>
<comment type="similarity">
    <text evidence="3 4">Belongs to the cullin family.</text>
</comment>
<dbReference type="InterPro" id="IPR019559">
    <property type="entry name" value="Cullin_neddylation_domain"/>
</dbReference>
<evidence type="ECO:0000256" key="1">
    <source>
        <dbReference type="ARBA" id="ARBA00022499"/>
    </source>
</evidence>
<evidence type="ECO:0000256" key="4">
    <source>
        <dbReference type="RuleBase" id="RU003829"/>
    </source>
</evidence>
<dbReference type="InterPro" id="IPR036317">
    <property type="entry name" value="Cullin_homology_sf"/>
</dbReference>
<dbReference type="FunFam" id="3.30.230.130:FF:000005">
    <property type="entry name" value="Cullin-1 like"/>
    <property type="match status" value="1"/>
</dbReference>
<dbReference type="GO" id="GO:0006511">
    <property type="term" value="P:ubiquitin-dependent protein catabolic process"/>
    <property type="evidence" value="ECO:0007669"/>
    <property type="project" value="InterPro"/>
</dbReference>
<dbReference type="STRING" id="4081.A0A3Q7EFP8"/>
<sequence>MSCILSNKLVFCNLQQADKRGMVGLQEQVFVRKVIELHDKYLAYVNNCFQNHTFSQGKSENLSDEAMEESLEKVELPLLCISTTTRIFFFVTSLRLPFFRRRLDRLLLFDNSVNDEHERSVLTKLKQQCGGQFISKMERMVTDLTWAKENQGSFEEYLSNSPITNPGIDLTVIVLTTGFWPSYKSFDLHLPVEMVRCIETFKEFYQTQTNDRKLKWTYSLGTCNINGNFEPKTIELIVTTYQASALLLFNASDRLSYQEIMTQLNLSDDDVVRLLHSLSCAKYKILNKEPSTKTISPTNVFEFNSKFTDKMRRIKIPLPPVDEKKRVIEDVEMDRRNDVYASIMRIMKSHKVLAQQQLVMECIQMLGQIFKPDVKVIKKRIEDLISRQYLARDKYNPNLFKYLA</sequence>
<dbReference type="Proteomes" id="UP000004994">
    <property type="component" value="Chromosome 1"/>
</dbReference>
<dbReference type="PaxDb" id="4081-Solyc01g067140.1.1"/>
<dbReference type="Gene3D" id="3.30.230.130">
    <property type="entry name" value="Cullin, Chain C, Domain 2"/>
    <property type="match status" value="1"/>
</dbReference>
<dbReference type="PANTHER" id="PTHR11932">
    <property type="entry name" value="CULLIN"/>
    <property type="match status" value="1"/>
</dbReference>
<dbReference type="InterPro" id="IPR001373">
    <property type="entry name" value="Cullin_N"/>
</dbReference>
<reference evidence="6" key="2">
    <citation type="submission" date="2019-01" db="UniProtKB">
        <authorList>
            <consortium name="EnsemblPlants"/>
        </authorList>
    </citation>
    <scope>IDENTIFICATION</scope>
    <source>
        <strain evidence="6">cv. Heinz 1706</strain>
    </source>
</reference>
<organism evidence="6">
    <name type="scientific">Solanum lycopersicum</name>
    <name type="common">Tomato</name>
    <name type="synonym">Lycopersicon esculentum</name>
    <dbReference type="NCBI Taxonomy" id="4081"/>
    <lineage>
        <taxon>Eukaryota</taxon>
        <taxon>Viridiplantae</taxon>
        <taxon>Streptophyta</taxon>
        <taxon>Embryophyta</taxon>
        <taxon>Tracheophyta</taxon>
        <taxon>Spermatophyta</taxon>
        <taxon>Magnoliopsida</taxon>
        <taxon>eudicotyledons</taxon>
        <taxon>Gunneridae</taxon>
        <taxon>Pentapetalae</taxon>
        <taxon>asterids</taxon>
        <taxon>lamiids</taxon>
        <taxon>Solanales</taxon>
        <taxon>Solanaceae</taxon>
        <taxon>Solanoideae</taxon>
        <taxon>Solaneae</taxon>
        <taxon>Solanum</taxon>
        <taxon>Solanum subgen. Lycopersicon</taxon>
    </lineage>
</organism>
<evidence type="ECO:0000256" key="2">
    <source>
        <dbReference type="ARBA" id="ARBA00022843"/>
    </source>
</evidence>
<evidence type="ECO:0000313" key="7">
    <source>
        <dbReference type="Proteomes" id="UP000004994"/>
    </source>
</evidence>
<reference evidence="6" key="1">
    <citation type="journal article" date="2012" name="Nature">
        <title>The tomato genome sequence provides insights into fleshy fruit evolution.</title>
        <authorList>
            <consortium name="Tomato Genome Consortium"/>
        </authorList>
    </citation>
    <scope>NUCLEOTIDE SEQUENCE [LARGE SCALE GENOMIC DNA]</scope>
    <source>
        <strain evidence="6">cv. Heinz 1706</strain>
    </source>
</reference>
<name>A0A3Q7EFP8_SOLLC</name>
<dbReference type="GO" id="GO:0031461">
    <property type="term" value="C:cullin-RING ubiquitin ligase complex"/>
    <property type="evidence" value="ECO:0000318"/>
    <property type="project" value="GO_Central"/>
</dbReference>
<dbReference type="SUPFAM" id="SSF46785">
    <property type="entry name" value="Winged helix' DNA-binding domain"/>
    <property type="match status" value="1"/>
</dbReference>
<dbReference type="SMART" id="SM00884">
    <property type="entry name" value="Cullin_Nedd8"/>
    <property type="match status" value="1"/>
</dbReference>
<evidence type="ECO:0000313" key="6">
    <source>
        <dbReference type="EnsemblPlants" id="Solyc01g067140.2.1"/>
    </source>
</evidence>
<dbReference type="AlphaFoldDB" id="A0A3Q7EFP8"/>
<proteinExistence type="inferred from homology"/>
<dbReference type="InterPro" id="IPR016158">
    <property type="entry name" value="Cullin_homology"/>
</dbReference>
<evidence type="ECO:0000256" key="3">
    <source>
        <dbReference type="PROSITE-ProRule" id="PRU00330"/>
    </source>
</evidence>
<keyword evidence="1" id="KW-1017">Isopeptide bond</keyword>
<dbReference type="SMR" id="A0A3Q7EFP8"/>
<dbReference type="SMART" id="SM00182">
    <property type="entry name" value="CULLIN"/>
    <property type="match status" value="1"/>
</dbReference>
<dbReference type="InterPro" id="IPR036388">
    <property type="entry name" value="WH-like_DNA-bd_sf"/>
</dbReference>
<dbReference type="PROSITE" id="PS50069">
    <property type="entry name" value="CULLIN_2"/>
    <property type="match status" value="1"/>
</dbReference>
<keyword evidence="7" id="KW-1185">Reference proteome</keyword>
<protein>
    <recommendedName>
        <fullName evidence="5">Cullin family profile domain-containing protein</fullName>
    </recommendedName>
</protein>
<dbReference type="EnsemblPlants" id="Solyc01g067140.2.1">
    <property type="protein sequence ID" value="Solyc01g067140.2.1"/>
    <property type="gene ID" value="Solyc01g067140.2"/>
</dbReference>
<evidence type="ECO:0000259" key="5">
    <source>
        <dbReference type="PROSITE" id="PS50069"/>
    </source>
</evidence>
<dbReference type="InterPro" id="IPR045093">
    <property type="entry name" value="Cullin"/>
</dbReference>
<dbReference type="SUPFAM" id="SSF75632">
    <property type="entry name" value="Cullin homology domain"/>
    <property type="match status" value="1"/>
</dbReference>
<dbReference type="Pfam" id="PF10557">
    <property type="entry name" value="Cullin_Nedd8"/>
    <property type="match status" value="1"/>
</dbReference>
<dbReference type="Pfam" id="PF26557">
    <property type="entry name" value="Cullin_AB"/>
    <property type="match status" value="1"/>
</dbReference>
<dbReference type="GO" id="GO:0016567">
    <property type="term" value="P:protein ubiquitination"/>
    <property type="evidence" value="ECO:0000318"/>
    <property type="project" value="GO_Central"/>
</dbReference>
<feature type="domain" description="Cullin family profile" evidence="5">
    <location>
        <begin position="98"/>
        <end position="279"/>
    </location>
</feature>